<gene>
    <name evidence="2" type="ORF">CFP56_020213</name>
</gene>
<protein>
    <submittedName>
        <fullName evidence="2">Uncharacterized protein</fullName>
    </submittedName>
</protein>
<feature type="region of interest" description="Disordered" evidence="1">
    <location>
        <begin position="15"/>
        <end position="35"/>
    </location>
</feature>
<dbReference type="EMBL" id="PKMF04000312">
    <property type="protein sequence ID" value="KAK7838172.1"/>
    <property type="molecule type" value="Genomic_DNA"/>
</dbReference>
<evidence type="ECO:0000313" key="2">
    <source>
        <dbReference type="EMBL" id="KAK7838172.1"/>
    </source>
</evidence>
<evidence type="ECO:0000256" key="1">
    <source>
        <dbReference type="SAM" id="MobiDB-lite"/>
    </source>
</evidence>
<reference evidence="2 3" key="1">
    <citation type="journal article" date="2018" name="Sci. Data">
        <title>The draft genome sequence of cork oak.</title>
        <authorList>
            <person name="Ramos A.M."/>
            <person name="Usie A."/>
            <person name="Barbosa P."/>
            <person name="Barros P.M."/>
            <person name="Capote T."/>
            <person name="Chaves I."/>
            <person name="Simoes F."/>
            <person name="Abreu I."/>
            <person name="Carrasquinho I."/>
            <person name="Faro C."/>
            <person name="Guimaraes J.B."/>
            <person name="Mendonca D."/>
            <person name="Nobrega F."/>
            <person name="Rodrigues L."/>
            <person name="Saibo N.J.M."/>
            <person name="Varela M.C."/>
            <person name="Egas C."/>
            <person name="Matos J."/>
            <person name="Miguel C.M."/>
            <person name="Oliveira M.M."/>
            <person name="Ricardo C.P."/>
            <person name="Goncalves S."/>
        </authorList>
    </citation>
    <scope>NUCLEOTIDE SEQUENCE [LARGE SCALE GENOMIC DNA]</scope>
    <source>
        <strain evidence="3">cv. HL8</strain>
    </source>
</reference>
<accession>A0AAW0KFP4</accession>
<feature type="region of interest" description="Disordered" evidence="1">
    <location>
        <begin position="231"/>
        <end position="252"/>
    </location>
</feature>
<keyword evidence="3" id="KW-1185">Reference proteome</keyword>
<sequence length="252" mass="29083">MILRTNRGIATDITKDSAMDFTSPSSHTRLKQEHDEKKQTHHQFILLLLSFHGYVQFQKTLLFGLRSFFSTNVRLRLLKEAELKRHMEFYSQNERVPPIQKIMSGMTKICEEDGTNPNLDMRGMRRIKLTCFTVKAEKYYLYSLGQIRMKLTAIVQLQRGINQILRSQAKMMVSFPMLDDLPILEIFKFWNAVAKGTSTSEDYVCNQFKRLSLPLQVLPLDILPMESRVRPVPGNDPLDTAGLSKGIQKQKG</sequence>
<dbReference type="AlphaFoldDB" id="A0AAW0KFP4"/>
<comment type="caution">
    <text evidence="2">The sequence shown here is derived from an EMBL/GenBank/DDBJ whole genome shotgun (WGS) entry which is preliminary data.</text>
</comment>
<proteinExistence type="predicted"/>
<organism evidence="2 3">
    <name type="scientific">Quercus suber</name>
    <name type="common">Cork oak</name>
    <dbReference type="NCBI Taxonomy" id="58331"/>
    <lineage>
        <taxon>Eukaryota</taxon>
        <taxon>Viridiplantae</taxon>
        <taxon>Streptophyta</taxon>
        <taxon>Embryophyta</taxon>
        <taxon>Tracheophyta</taxon>
        <taxon>Spermatophyta</taxon>
        <taxon>Magnoliopsida</taxon>
        <taxon>eudicotyledons</taxon>
        <taxon>Gunneridae</taxon>
        <taxon>Pentapetalae</taxon>
        <taxon>rosids</taxon>
        <taxon>fabids</taxon>
        <taxon>Fagales</taxon>
        <taxon>Fagaceae</taxon>
        <taxon>Quercus</taxon>
    </lineage>
</organism>
<dbReference type="Proteomes" id="UP000237347">
    <property type="component" value="Unassembled WGS sequence"/>
</dbReference>
<evidence type="ECO:0000313" key="3">
    <source>
        <dbReference type="Proteomes" id="UP000237347"/>
    </source>
</evidence>
<name>A0AAW0KFP4_QUESU</name>